<evidence type="ECO:0000256" key="6">
    <source>
        <dbReference type="ARBA" id="ARBA00023268"/>
    </source>
</evidence>
<evidence type="ECO:0000256" key="2">
    <source>
        <dbReference type="ARBA" id="ARBA00022695"/>
    </source>
</evidence>
<dbReference type="InterPro" id="IPR023057">
    <property type="entry name" value="GlnE"/>
</dbReference>
<dbReference type="CDD" id="cd05401">
    <property type="entry name" value="NT_GlnE_GlnD_like"/>
    <property type="match status" value="2"/>
</dbReference>
<keyword evidence="4" id="KW-0067">ATP-binding</keyword>
<feature type="domain" description="PII-uridylyltransferase/Glutamine-synthetase adenylyltransferase" evidence="9">
    <location>
        <begin position="1029"/>
        <end position="1172"/>
    </location>
</feature>
<dbReference type="EMBL" id="AP011540">
    <property type="protein sequence ID" value="BAI65152.1"/>
    <property type="molecule type" value="Genomic_DNA"/>
</dbReference>
<evidence type="ECO:0000313" key="10">
    <source>
        <dbReference type="EMBL" id="BAI65152.1"/>
    </source>
</evidence>
<reference evidence="11" key="1">
    <citation type="submission" date="2009-07" db="EMBL/GenBank/DDBJ databases">
        <title>Complete genome sequence of Rothia mucilaginosa DJ.</title>
        <authorList>
            <person name="Yamane K."/>
            <person name="Nambu T."/>
            <person name="Mashimo C."/>
            <person name="Sugimori C."/>
            <person name="Yamanaka T."/>
            <person name="Leung K."/>
            <person name="Fukushima H."/>
        </authorList>
    </citation>
    <scope>NUCLEOTIDE SEQUENCE [LARGE SCALE GENOMIC DNA]</scope>
    <source>
        <strain evidence="11">DY-18</strain>
    </source>
</reference>
<evidence type="ECO:0000259" key="9">
    <source>
        <dbReference type="Pfam" id="PF08335"/>
    </source>
</evidence>
<dbReference type="Gene3D" id="1.20.120.1510">
    <property type="match status" value="1"/>
</dbReference>
<accession>D2NU26</accession>
<dbReference type="InterPro" id="IPR043519">
    <property type="entry name" value="NT_sf"/>
</dbReference>
<dbReference type="GO" id="GO:0005829">
    <property type="term" value="C:cytosol"/>
    <property type="evidence" value="ECO:0007669"/>
    <property type="project" value="TreeGrafter"/>
</dbReference>
<dbReference type="InterPro" id="IPR005190">
    <property type="entry name" value="GlnE_rpt_dom"/>
</dbReference>
<proteinExistence type="predicted"/>
<dbReference type="Proteomes" id="UP000001883">
    <property type="component" value="Chromosome"/>
</dbReference>
<dbReference type="Pfam" id="PF08335">
    <property type="entry name" value="GlnD_UR_UTase"/>
    <property type="match status" value="2"/>
</dbReference>
<dbReference type="GO" id="GO:0000820">
    <property type="term" value="P:regulation of glutamine family amino acid metabolic process"/>
    <property type="evidence" value="ECO:0007669"/>
    <property type="project" value="TreeGrafter"/>
</dbReference>
<dbReference type="NCBIfam" id="NF010707">
    <property type="entry name" value="PRK14109.1"/>
    <property type="match status" value="1"/>
</dbReference>
<feature type="domain" description="Glutamate-ammonia ligase adenylyltransferase repeated" evidence="8">
    <location>
        <begin position="755"/>
        <end position="1008"/>
    </location>
</feature>
<dbReference type="PANTHER" id="PTHR30621">
    <property type="entry name" value="GLUTAMINE SYNTHETASE ADENYLYLTRANSFERASE"/>
    <property type="match status" value="1"/>
</dbReference>
<dbReference type="Pfam" id="PF03710">
    <property type="entry name" value="GlnE"/>
    <property type="match status" value="2"/>
</dbReference>
<dbReference type="Gene3D" id="3.30.460.10">
    <property type="entry name" value="Beta Polymerase, domain 2"/>
    <property type="match status" value="2"/>
</dbReference>
<feature type="region of interest" description="Disordered" evidence="7">
    <location>
        <begin position="1"/>
        <end position="24"/>
    </location>
</feature>
<dbReference type="Gene3D" id="1.20.120.330">
    <property type="entry name" value="Nucleotidyltransferases domain 2"/>
    <property type="match status" value="2"/>
</dbReference>
<gene>
    <name evidence="10" type="ordered locus">RMDY18_13200</name>
</gene>
<evidence type="ECO:0000256" key="5">
    <source>
        <dbReference type="ARBA" id="ARBA00022842"/>
    </source>
</evidence>
<feature type="domain" description="Glutamate-ammonia ligase adenylyltransferase repeated" evidence="8">
    <location>
        <begin position="276"/>
        <end position="484"/>
    </location>
</feature>
<reference evidence="10 11" key="3">
    <citation type="journal article" date="2010" name="Sequencing">
        <title>Complete Genome Sequence of Rothia mucilaginosa DY-18: A Clinical Isolate with Dense Meshwork-Like Structures from a Persistent Apical Periodontitis Lesion.</title>
        <authorList>
            <person name="Yamane K."/>
            <person name="Nambu T."/>
            <person name="Yamanaka T."/>
            <person name="Mashimo C."/>
            <person name="Sugimori C."/>
            <person name="Leung K.-P."/>
            <person name="Fukushima H."/>
        </authorList>
    </citation>
    <scope>NUCLEOTIDE SEQUENCE [LARGE SCALE GENOMIC DNA]</scope>
    <source>
        <strain evidence="10 11">DY-18</strain>
    </source>
</reference>
<dbReference type="HOGENOM" id="CLU_006233_1_0_11"/>
<dbReference type="STRING" id="680646.RMDY18_13200"/>
<keyword evidence="1 10" id="KW-0808">Transferase</keyword>
<feature type="domain" description="PII-uridylyltransferase/Glutamine-synthetase adenylyltransferase" evidence="9">
    <location>
        <begin position="506"/>
        <end position="650"/>
    </location>
</feature>
<reference evidence="10 11" key="2">
    <citation type="journal article" date="2010" name="J Osaka Dent Univ">
        <title>Isolation and identification of Rothia mucilaginosa from persistent apical periodontitis lesions.</title>
        <authorList>
            <person name="Yamane K."/>
            <person name="Yoshida M."/>
            <person name="Fujihira T."/>
            <person name="Baba T."/>
            <person name="Tsuji N."/>
            <person name="Hayashi H."/>
            <person name="Sugimori C."/>
            <person name="Yamanaka T."/>
            <person name="Mashimo C."/>
            <person name="Nambu T."/>
            <person name="Kawai H."/>
            <person name="Fukushima H."/>
        </authorList>
    </citation>
    <scope>NUCLEOTIDE SEQUENCE [LARGE SCALE GENOMIC DNA]</scope>
    <source>
        <strain evidence="10 11">DY-18</strain>
    </source>
</reference>
<dbReference type="SUPFAM" id="SSF81301">
    <property type="entry name" value="Nucleotidyltransferase"/>
    <property type="match status" value="2"/>
</dbReference>
<dbReference type="PANTHER" id="PTHR30621:SF0">
    <property type="entry name" value="BIFUNCTIONAL GLUTAMINE SYNTHETASE ADENYLYLTRANSFERASE_ADENYLYL-REMOVING ENZYME"/>
    <property type="match status" value="1"/>
</dbReference>
<keyword evidence="3" id="KW-0547">Nucleotide-binding</keyword>
<evidence type="ECO:0000313" key="11">
    <source>
        <dbReference type="Proteomes" id="UP000001883"/>
    </source>
</evidence>
<dbReference type="InterPro" id="IPR013546">
    <property type="entry name" value="PII_UdlTrfase/GS_AdlTrfase"/>
</dbReference>
<dbReference type="AlphaFoldDB" id="D2NU26"/>
<sequence length="1176" mass="129047">MSADSLRAVPATGNTPAGTAHRSIKCTYRLHRSPPKFSRQNLCSPPHGPTPYPQFSTHGSHAMTDSSHYPATGLIRIIDPAKEPKPLTDIAPDALDDEQRAEAERKAQLRLRTRMIATGFHDPSKAERWLNAPELKHVSQDALFAGLRLAPSPDIALPALVRLIEKHPAVAERANRGEEEFGMYRLLGASQAIGDFLYRRPEHIDPLFDTQVYPAESALIRSQHPASILPETDGEFLTPIAPLDTPYRRDILTALGADPHAERPRAATGQTGKDGYVTLRVAYRAALARIALLDVCCEDPVEMMPTIGRHLADLAAAALEGALAIARTEVAEGLGPGLAAPRRGEAVDALDLAIIGMGKCGARELNYISDVDVVYVVAPVEPAATPNAGAEGESAPLKLTENECSTIGTELVHALTRAIMGPAPEPALWEVDANLRPEGKDGPLVRTVESYVQYYKRWAENWEFQALLKARPIAGSAQLGARYARAIDPFVWESAARESFVESVQAMRARVTDNIPSHQVDRQIKLGPGGLRDIEFTVQLLQLVHGRTDPAVRTKSTVDSLAALTAVSYISRTDAEAFSRDYKKLRVLEHRIQLQQLRRTHLMPEKDAEQRALARSILSPERNGTLSAEQMLKAWQKIKRNVRSLHERIFFRPLLAAVSTLSRDEVVLSEQAAQDRLAALGYRDPRGAMRHIKALTTGLSRSADIQRHLMPVLLGWFARGVDADAGLLGFRIVSESLGSTSWYLRMLRDSPAAAERLSQLLSSSRPMTDLLEDASASIAWLDKVADLKPLGEEALASEVSSLLARHADAAEAMRAVRYMRRRETLRTAMGWTLGIATIEDTCAGLAAIDECTIGAALQIALRELQAAPEGAEPAEAEETAGEKLLTRIAVIGMGRLGGAENGFGSDADVMFVHEPLDGADEDAAQEQAARIVNRTLALLKQPVKPAIRSERPLDVDADLRPEGKQGAIVRSLDSYRSYYERWAETWEFQALTRARPIAGDEELGEAFVELIDPYRYPANFAPEQVQQIRRMKARVENERMPHGADRTRQLKLGRGGLSDVEWLVQLVQLRHAHAVPGLRTTSTLKALNAAVEAGLVEAADAEILSGAWLLATKIRGGNVLRGVRQSDTLPSGRADLEAIARWCGYPAGSARALEEDYLRQTRNARKVYERLFFEEL</sequence>
<keyword evidence="2 10" id="KW-0548">Nucleotidyltransferase</keyword>
<evidence type="ECO:0000256" key="3">
    <source>
        <dbReference type="ARBA" id="ARBA00022741"/>
    </source>
</evidence>
<evidence type="ECO:0000256" key="7">
    <source>
        <dbReference type="SAM" id="MobiDB-lite"/>
    </source>
</evidence>
<evidence type="ECO:0000256" key="1">
    <source>
        <dbReference type="ARBA" id="ARBA00022679"/>
    </source>
</evidence>
<dbReference type="eggNOG" id="COG1391">
    <property type="taxonomic scope" value="Bacteria"/>
</dbReference>
<keyword evidence="11" id="KW-1185">Reference proteome</keyword>
<organism evidence="10 11">
    <name type="scientific">Rothia mucilaginosa (strain DY-18)</name>
    <name type="common">Stomatococcus mucilaginosus</name>
    <dbReference type="NCBI Taxonomy" id="680646"/>
    <lineage>
        <taxon>Bacteria</taxon>
        <taxon>Bacillati</taxon>
        <taxon>Actinomycetota</taxon>
        <taxon>Actinomycetes</taxon>
        <taxon>Micrococcales</taxon>
        <taxon>Micrococcaceae</taxon>
        <taxon>Rothia</taxon>
    </lineage>
</organism>
<evidence type="ECO:0000256" key="4">
    <source>
        <dbReference type="ARBA" id="ARBA00022840"/>
    </source>
</evidence>
<evidence type="ECO:0000259" key="8">
    <source>
        <dbReference type="Pfam" id="PF03710"/>
    </source>
</evidence>
<keyword evidence="5" id="KW-0460">Magnesium</keyword>
<dbReference type="KEGG" id="rmu:RMDY18_13200"/>
<dbReference type="GO" id="GO:0005524">
    <property type="term" value="F:ATP binding"/>
    <property type="evidence" value="ECO:0007669"/>
    <property type="project" value="UniProtKB-KW"/>
</dbReference>
<name>D2NU26_ROTMD</name>
<dbReference type="GO" id="GO:0008882">
    <property type="term" value="F:[glutamate-ammonia-ligase] adenylyltransferase activity"/>
    <property type="evidence" value="ECO:0007669"/>
    <property type="project" value="InterPro"/>
</dbReference>
<keyword evidence="6" id="KW-0511">Multifunctional enzyme</keyword>
<protein>
    <submittedName>
        <fullName evidence="10">Glutamine synthetase adenylyltransferase</fullName>
    </submittedName>
</protein>
<dbReference type="SUPFAM" id="SSF81593">
    <property type="entry name" value="Nucleotidyltransferase substrate binding subunit/domain"/>
    <property type="match status" value="2"/>
</dbReference>